<dbReference type="SUPFAM" id="SSF56112">
    <property type="entry name" value="Protein kinase-like (PK-like)"/>
    <property type="match status" value="1"/>
</dbReference>
<dbReference type="AlphaFoldDB" id="A0A8L8Q6Z1"/>
<name>A0A8L8Q6Z1_HELPZ</name>
<dbReference type="Pfam" id="PF00069">
    <property type="entry name" value="Pkinase"/>
    <property type="match status" value="1"/>
</dbReference>
<dbReference type="Proteomes" id="UP000050761">
    <property type="component" value="Unassembled WGS sequence"/>
</dbReference>
<organism evidence="2 3">
    <name type="scientific">Heligmosomoides polygyrus</name>
    <name type="common">Parasitic roundworm</name>
    <dbReference type="NCBI Taxonomy" id="6339"/>
    <lineage>
        <taxon>Eukaryota</taxon>
        <taxon>Metazoa</taxon>
        <taxon>Ecdysozoa</taxon>
        <taxon>Nematoda</taxon>
        <taxon>Chromadorea</taxon>
        <taxon>Rhabditida</taxon>
        <taxon>Rhabditina</taxon>
        <taxon>Rhabditomorpha</taxon>
        <taxon>Strongyloidea</taxon>
        <taxon>Heligmosomidae</taxon>
        <taxon>Heligmosomoides</taxon>
    </lineage>
</organism>
<dbReference type="InterPro" id="IPR050235">
    <property type="entry name" value="CK1_Ser-Thr_kinase"/>
</dbReference>
<dbReference type="SMART" id="SM00220">
    <property type="entry name" value="S_TKc"/>
    <property type="match status" value="1"/>
</dbReference>
<protein>
    <submittedName>
        <fullName evidence="3">Protein kinase domain-containing protein</fullName>
    </submittedName>
</protein>
<sequence>LEDVGVQLLCLLVHQMNYALGLSIQLRLRYRQTTGSIPVQQYFLSVSSNVLSEDVLKTSCHVSDITASKHTTYALKTERVNSPTKVLKMEVVVLRALKNARATHCCDILDSGRALGYNFIIMTLVGASLMDLRKNNKVKHNAFTMGCAISVGIQTLESIQELHNVGFLHRDLKPANFAICLNDGRKIYLLDFGMCRRYIDNENAVRKPRWASGFRGTQRYAAISCHISREMARKDDLESWLYQQVLLRCPFPIMTMRKLQIELTSGELPWKSLEDTVAICNAKEKSRTTGLTQLFAGCPKEYIHIMFYIDSLRYYDKPHYAVIRGLLRDALTSNALSEFPYDWEVDQNKQTASTPPGELKWNMWLGWTASSIMKENQLSEEDPLRN</sequence>
<dbReference type="PROSITE" id="PS50011">
    <property type="entry name" value="PROTEIN_KINASE_DOM"/>
    <property type="match status" value="1"/>
</dbReference>
<feature type="domain" description="Protein kinase" evidence="1">
    <location>
        <begin position="28"/>
        <end position="365"/>
    </location>
</feature>
<dbReference type="PANTHER" id="PTHR11909">
    <property type="entry name" value="CASEIN KINASE-RELATED"/>
    <property type="match status" value="1"/>
</dbReference>
<evidence type="ECO:0000259" key="1">
    <source>
        <dbReference type="PROSITE" id="PS50011"/>
    </source>
</evidence>
<reference evidence="3" key="1">
    <citation type="submission" date="2019-09" db="UniProtKB">
        <authorList>
            <consortium name="WormBaseParasite"/>
        </authorList>
    </citation>
    <scope>IDENTIFICATION</scope>
</reference>
<dbReference type="InterPro" id="IPR000719">
    <property type="entry name" value="Prot_kinase_dom"/>
</dbReference>
<dbReference type="WBParaSite" id="HPBE_0001830701-mRNA-1">
    <property type="protein sequence ID" value="HPBE_0001830701-mRNA-1"/>
    <property type="gene ID" value="HPBE_0001830701"/>
</dbReference>
<keyword evidence="2" id="KW-1185">Reference proteome</keyword>
<evidence type="ECO:0000313" key="2">
    <source>
        <dbReference type="Proteomes" id="UP000050761"/>
    </source>
</evidence>
<dbReference type="GO" id="GO:0004672">
    <property type="term" value="F:protein kinase activity"/>
    <property type="evidence" value="ECO:0007669"/>
    <property type="project" value="InterPro"/>
</dbReference>
<dbReference type="GO" id="GO:0005524">
    <property type="term" value="F:ATP binding"/>
    <property type="evidence" value="ECO:0007669"/>
    <property type="project" value="InterPro"/>
</dbReference>
<dbReference type="InterPro" id="IPR011009">
    <property type="entry name" value="Kinase-like_dom_sf"/>
</dbReference>
<proteinExistence type="predicted"/>
<accession>A0A8L8Q6Z1</accession>
<dbReference type="Gene3D" id="1.10.510.10">
    <property type="entry name" value="Transferase(Phosphotransferase) domain 1"/>
    <property type="match status" value="1"/>
</dbReference>
<evidence type="ECO:0000313" key="3">
    <source>
        <dbReference type="WBParaSite" id="HPBE_0001830701-mRNA-1"/>
    </source>
</evidence>